<feature type="compositionally biased region" description="Basic and acidic residues" evidence="1">
    <location>
        <begin position="130"/>
        <end position="139"/>
    </location>
</feature>
<proteinExistence type="predicted"/>
<dbReference type="KEGG" id="aper:A0U91_14490"/>
<dbReference type="AlphaFoldDB" id="A0A1U9LIJ1"/>
<keyword evidence="2" id="KW-1133">Transmembrane helix</keyword>
<dbReference type="InterPro" id="IPR001623">
    <property type="entry name" value="DnaJ_domain"/>
</dbReference>
<evidence type="ECO:0000259" key="3">
    <source>
        <dbReference type="PROSITE" id="PS50076"/>
    </source>
</evidence>
<dbReference type="InterPro" id="IPR036869">
    <property type="entry name" value="J_dom_sf"/>
</dbReference>
<geneLocation type="plasmid" evidence="5">
    <name>pac1084_1</name>
</geneLocation>
<evidence type="ECO:0000256" key="2">
    <source>
        <dbReference type="SAM" id="Phobius"/>
    </source>
</evidence>
<name>A0A1U9LIJ1_9PROT</name>
<reference evidence="4 5" key="1">
    <citation type="submission" date="2016-03" db="EMBL/GenBank/DDBJ databases">
        <title>Acetic acid bacteria sequencing.</title>
        <authorList>
            <person name="Brandt J."/>
            <person name="Jakob F."/>
            <person name="Vogel R.F."/>
        </authorList>
    </citation>
    <scope>NUCLEOTIDE SEQUENCE [LARGE SCALE GENOMIC DNA]</scope>
    <source>
        <strain evidence="4 5">TMW2.1084</strain>
        <plasmid evidence="5">pac1084_1</plasmid>
    </source>
</reference>
<sequence>MTNYKSDSQPRPEAHEESGKIVIPQLIFAFSLFLFFMVFLLSDAYASLRIWLTLAAIILSLLSLCLHFSDIHIWDGYLMRRSRSAEALSDIERELQYIRDFISQQRQEQERQEDLFRDFLRDFERDRASEHSEGFERASKGHRAKGTAYHHQPRPGYEVAMSVLGLEHGFSQVDLKKAWKKKAFDTHPDHGGSSEKFQEITDAYNCLRA</sequence>
<protein>
    <recommendedName>
        <fullName evidence="3">J domain-containing protein</fullName>
    </recommendedName>
</protein>
<evidence type="ECO:0000256" key="1">
    <source>
        <dbReference type="SAM" id="MobiDB-lite"/>
    </source>
</evidence>
<dbReference type="Gene3D" id="1.10.287.110">
    <property type="entry name" value="DnaJ domain"/>
    <property type="match status" value="1"/>
</dbReference>
<accession>A0A1U9LIJ1</accession>
<dbReference type="RefSeq" id="WP_077931867.1">
    <property type="nucleotide sequence ID" value="NZ_CP014688.1"/>
</dbReference>
<dbReference type="PROSITE" id="PS50076">
    <property type="entry name" value="DNAJ_2"/>
    <property type="match status" value="1"/>
</dbReference>
<dbReference type="Pfam" id="PF00226">
    <property type="entry name" value="DnaJ"/>
    <property type="match status" value="1"/>
</dbReference>
<keyword evidence="2" id="KW-0812">Transmembrane</keyword>
<feature type="transmembrane region" description="Helical" evidence="2">
    <location>
        <begin position="48"/>
        <end position="74"/>
    </location>
</feature>
<dbReference type="EMBL" id="CP014688">
    <property type="protein sequence ID" value="AQT06232.1"/>
    <property type="molecule type" value="Genomic_DNA"/>
</dbReference>
<feature type="region of interest" description="Disordered" evidence="1">
    <location>
        <begin position="130"/>
        <end position="151"/>
    </location>
</feature>
<dbReference type="SMART" id="SM00271">
    <property type="entry name" value="DnaJ"/>
    <property type="match status" value="1"/>
</dbReference>
<keyword evidence="4" id="KW-0614">Plasmid</keyword>
<evidence type="ECO:0000313" key="4">
    <source>
        <dbReference type="EMBL" id="AQT06232.1"/>
    </source>
</evidence>
<dbReference type="SUPFAM" id="SSF46565">
    <property type="entry name" value="Chaperone J-domain"/>
    <property type="match status" value="1"/>
</dbReference>
<dbReference type="Proteomes" id="UP000189055">
    <property type="component" value="Plasmid pAC1084_1"/>
</dbReference>
<keyword evidence="2" id="KW-0472">Membrane</keyword>
<organism evidence="4 5">
    <name type="scientific">Acetobacter persici</name>
    <dbReference type="NCBI Taxonomy" id="1076596"/>
    <lineage>
        <taxon>Bacteria</taxon>
        <taxon>Pseudomonadati</taxon>
        <taxon>Pseudomonadota</taxon>
        <taxon>Alphaproteobacteria</taxon>
        <taxon>Acetobacterales</taxon>
        <taxon>Acetobacteraceae</taxon>
        <taxon>Acetobacter</taxon>
    </lineage>
</organism>
<feature type="transmembrane region" description="Helical" evidence="2">
    <location>
        <begin position="21"/>
        <end position="42"/>
    </location>
</feature>
<evidence type="ECO:0000313" key="5">
    <source>
        <dbReference type="Proteomes" id="UP000189055"/>
    </source>
</evidence>
<dbReference type="CDD" id="cd06257">
    <property type="entry name" value="DnaJ"/>
    <property type="match status" value="1"/>
</dbReference>
<feature type="domain" description="J" evidence="3">
    <location>
        <begin position="159"/>
        <end position="209"/>
    </location>
</feature>
<gene>
    <name evidence="4" type="ORF">A0U91_14490</name>
</gene>